<feature type="non-terminal residue" evidence="3">
    <location>
        <position position="1"/>
    </location>
</feature>
<name>A0A8J9X6S0_PHATR</name>
<organism evidence="3">
    <name type="scientific">Phaeodactylum tricornutum</name>
    <name type="common">Diatom</name>
    <dbReference type="NCBI Taxonomy" id="2850"/>
    <lineage>
        <taxon>Eukaryota</taxon>
        <taxon>Sar</taxon>
        <taxon>Stramenopiles</taxon>
        <taxon>Ochrophyta</taxon>
        <taxon>Bacillariophyta</taxon>
        <taxon>Bacillariophyceae</taxon>
        <taxon>Bacillariophycidae</taxon>
        <taxon>Naviculales</taxon>
        <taxon>Phaeodactylaceae</taxon>
        <taxon>Phaeodactylum</taxon>
    </lineage>
</organism>
<sequence length="169" mass="18603">PPEPQKPNFAVSGALANDPANASGNVYKGIVLKFREPPEARAPNTQWRLYVFRTAAPDTNDDPIDILHIAKQSAYLMGRNKDVCDVVMAHASISSQHAVLQYRAVPSPDGPRRSCQPYLMDLESTNGSFLNGVRLDPARYYQLKRGDVLTFGSSTREYVLLSAHTTSIA</sequence>
<dbReference type="AlphaFoldDB" id="A0A8J9X6S0"/>
<evidence type="ECO:0000313" key="3">
    <source>
        <dbReference type="EMBL" id="CAG9283514.1"/>
    </source>
</evidence>
<accession>A0A8J9X6S0</accession>
<proteinExistence type="predicted"/>
<evidence type="ECO:0000259" key="2">
    <source>
        <dbReference type="PROSITE" id="PS50006"/>
    </source>
</evidence>
<dbReference type="InterPro" id="IPR000253">
    <property type="entry name" value="FHA_dom"/>
</dbReference>
<dbReference type="SMART" id="SM00240">
    <property type="entry name" value="FHA"/>
    <property type="match status" value="1"/>
</dbReference>
<gene>
    <name evidence="3" type="ORF">PTTT1_LOCUS23048</name>
</gene>
<dbReference type="InterPro" id="IPR050923">
    <property type="entry name" value="Cell_Proc_Reg/RNA_Proc"/>
</dbReference>
<dbReference type="Pfam" id="PF00498">
    <property type="entry name" value="FHA"/>
    <property type="match status" value="1"/>
</dbReference>
<protein>
    <recommendedName>
        <fullName evidence="2">FHA domain-containing protein</fullName>
    </recommendedName>
</protein>
<reference evidence="3" key="1">
    <citation type="submission" date="2022-02" db="EMBL/GenBank/DDBJ databases">
        <authorList>
            <person name="Giguere J D."/>
        </authorList>
    </citation>
    <scope>NUCLEOTIDE SEQUENCE</scope>
    <source>
        <strain evidence="3">CCAP 1055/1</strain>
    </source>
</reference>
<evidence type="ECO:0000256" key="1">
    <source>
        <dbReference type="SAM" id="MobiDB-lite"/>
    </source>
</evidence>
<dbReference type="Gene3D" id="2.60.200.20">
    <property type="match status" value="1"/>
</dbReference>
<feature type="domain" description="FHA" evidence="2">
    <location>
        <begin position="75"/>
        <end position="135"/>
    </location>
</feature>
<dbReference type="InterPro" id="IPR008984">
    <property type="entry name" value="SMAD_FHA_dom_sf"/>
</dbReference>
<dbReference type="Proteomes" id="UP000836788">
    <property type="component" value="Chromosome 19"/>
</dbReference>
<dbReference type="PROSITE" id="PS50006">
    <property type="entry name" value="FHA_DOMAIN"/>
    <property type="match status" value="1"/>
</dbReference>
<dbReference type="SUPFAM" id="SSF49879">
    <property type="entry name" value="SMAD/FHA domain"/>
    <property type="match status" value="1"/>
</dbReference>
<feature type="region of interest" description="Disordered" evidence="1">
    <location>
        <begin position="1"/>
        <end position="20"/>
    </location>
</feature>
<dbReference type="EMBL" id="OU594960">
    <property type="protein sequence ID" value="CAG9283514.1"/>
    <property type="molecule type" value="Genomic_DNA"/>
</dbReference>
<dbReference type="PANTHER" id="PTHR23308">
    <property type="entry name" value="NUCLEAR INHIBITOR OF PROTEIN PHOSPHATASE-1"/>
    <property type="match status" value="1"/>
</dbReference>